<dbReference type="InterPro" id="IPR008969">
    <property type="entry name" value="CarboxyPept-like_regulatory"/>
</dbReference>
<evidence type="ECO:0000313" key="16">
    <source>
        <dbReference type="Proteomes" id="UP000198431"/>
    </source>
</evidence>
<organism evidence="13 16">
    <name type="scientific">Flavobacterium pectinovorum</name>
    <dbReference type="NCBI Taxonomy" id="29533"/>
    <lineage>
        <taxon>Bacteria</taxon>
        <taxon>Pseudomonadati</taxon>
        <taxon>Bacteroidota</taxon>
        <taxon>Flavobacteriia</taxon>
        <taxon>Flavobacteriales</taxon>
        <taxon>Flavobacteriaceae</taxon>
        <taxon>Flavobacterium</taxon>
    </lineage>
</organism>
<evidence type="ECO:0000256" key="11">
    <source>
        <dbReference type="RuleBase" id="RU003357"/>
    </source>
</evidence>
<evidence type="ECO:0000256" key="6">
    <source>
        <dbReference type="ARBA" id="ARBA00023004"/>
    </source>
</evidence>
<sequence length="1199" mass="133512">MKFLTNQKLQPHKNSSQIEKLLSITTGNLKKLYLILLLFISCSSFAQSTKTVTIDGNNLSFQTVFNSITKQTGYVFFYNVKILENAKPVNLNIQKKTIQEALAIIFEGQQFSFSIQDKTIVVTSSRPENKSTGSIQVKGRVLNGQQDPYPGVNVWVTGTKIGAVTDFDGSFVLYDVPTDAIIEVSGLTLETTRVFLEGRSNIIITAKDKVALMNEIVVNNGYQKISKNKSTGSVSVITAKDLEKIPVSNVMHQLEGQVAGLAIDVMDSDNTFVYSNLFGQQQGKTSYNFRIRGQSTYDTSGASSLPLIILDGTPTELDIRTLNPKDIEKITFLKDAAAASIYGARSANGVMVIETKKGKKGKTKFSASQNYAIANTAKISSLPLMNSSQVLNLEQELVDKGIITDPAMAFSLYNSTPVSQGVELMLQEKRGTITADEKNAQLDILRGRNNYNQISQYLMRPSESNTYDFSFSGGENDYSYFTSASFSNEKTQAIGTGGKRMTFTVNQDFKMFNYLKVSTSFKGSIFDYDQNGLGLTPLGSSLTTYLPYDQIVDANGNSVSYDRRFYSADTQRLQSQGYLPWTYNYMDELNNANTNLKERNYSANISVTAPLFKGLDAVGAYYIETSNLDNRKLSNADTFFARDFVNQYTYLDPATNELVYGVPIGGINQSSRFGKDSYTARGQLVYNTLFADKHSVDVMGGIEFRETKESNQTGTLFGYNETAQTSIDLPSNTPNTIYGYPQGLSYNNSLKSATRRFLSYYGNASYTYNGKYTLSGSARLDDYNNFGVDKSYRRTPLWSTGFKWNIIKENFMKGVTLFDNLAFRASYGYNGNISLSTFPFTSISLGDVDRLSQLPYAFVSAAANPALRWEKTGIMNFGLDFSLLNYRLNGTVEYYKKDSRDLIMEFPVSPFYGTPNNMLVRNASTLEGHGIDLNLNGVIVKTKNFSFDLNLVTSYNKNEVTDSRFTNFSNVLNGSGSTAPLVGYPTGSVFAFRNAGLNASGATQVYDKDGNIVQSNVMLTDIEDMKYMGSSTPKYYGSLSANLSYKKLSLYLLATYKLDYVLFKPAFSNYVSRYGTFNGYDLTAEIDDRWRNPGDEATTNVPGVRGMTGYSYGRYIFSDNRVIDGDHVRFKEVSLKYDLSDLFANTFIQSASLTCSARNLGIIWRKNKEDLDPDFLPYTGNTMKLPPTAMYSMGFNFNF</sequence>
<keyword evidence="2 10" id="KW-0813">Transport</keyword>
<comment type="subcellular location">
    <subcellularLocation>
        <location evidence="1 10">Cell outer membrane</location>
        <topology evidence="1 10">Multi-pass membrane protein</topology>
    </subcellularLocation>
</comment>
<dbReference type="NCBIfam" id="TIGR04056">
    <property type="entry name" value="OMP_RagA_SusC"/>
    <property type="match status" value="1"/>
</dbReference>
<evidence type="ECO:0000256" key="3">
    <source>
        <dbReference type="ARBA" id="ARBA00022452"/>
    </source>
</evidence>
<keyword evidence="9 10" id="KW-0998">Cell outer membrane</keyword>
<dbReference type="GO" id="GO:0009279">
    <property type="term" value="C:cell outer membrane"/>
    <property type="evidence" value="ECO:0007669"/>
    <property type="project" value="UniProtKB-SubCell"/>
</dbReference>
<evidence type="ECO:0000313" key="14">
    <source>
        <dbReference type="EMBL" id="SHN19225.1"/>
    </source>
</evidence>
<protein>
    <submittedName>
        <fullName evidence="13">TonB-dependent receptor</fullName>
    </submittedName>
    <submittedName>
        <fullName evidence="14">TonB-linked outer membrane protein, SusC/RagA family</fullName>
    </submittedName>
</protein>
<keyword evidence="4" id="KW-0410">Iron transport</keyword>
<accession>A0AB36NX79</accession>
<dbReference type="PROSITE" id="PS52016">
    <property type="entry name" value="TONB_DEPENDENT_REC_3"/>
    <property type="match status" value="1"/>
</dbReference>
<dbReference type="EMBL" id="FRBX01000008">
    <property type="protein sequence ID" value="SHN19225.1"/>
    <property type="molecule type" value="Genomic_DNA"/>
</dbReference>
<evidence type="ECO:0000256" key="10">
    <source>
        <dbReference type="PROSITE-ProRule" id="PRU01360"/>
    </source>
</evidence>
<reference evidence="13 16" key="1">
    <citation type="submission" date="2016-11" db="EMBL/GenBank/DDBJ databases">
        <title>Whole genomes of Flavobacteriaceae.</title>
        <authorList>
            <person name="Stine C."/>
            <person name="Li C."/>
            <person name="Tadesse D."/>
        </authorList>
    </citation>
    <scope>NUCLEOTIDE SEQUENCE [LARGE SCALE GENOMIC DNA]</scope>
    <source>
        <strain evidence="13 16">ATCC 19366</strain>
    </source>
</reference>
<dbReference type="Proteomes" id="UP000184216">
    <property type="component" value="Unassembled WGS sequence"/>
</dbReference>
<keyword evidence="6" id="KW-0408">Iron</keyword>
<keyword evidence="4" id="KW-0406">Ion transport</keyword>
<dbReference type="NCBIfam" id="TIGR04057">
    <property type="entry name" value="SusC_RagA_signa"/>
    <property type="match status" value="1"/>
</dbReference>
<keyword evidence="7 11" id="KW-0798">TonB box</keyword>
<dbReference type="SUPFAM" id="SSF49464">
    <property type="entry name" value="Carboxypeptidase regulatory domain-like"/>
    <property type="match status" value="1"/>
</dbReference>
<evidence type="ECO:0000256" key="2">
    <source>
        <dbReference type="ARBA" id="ARBA00022448"/>
    </source>
</evidence>
<dbReference type="InterPro" id="IPR036942">
    <property type="entry name" value="Beta-barrel_TonB_sf"/>
</dbReference>
<evidence type="ECO:0000256" key="7">
    <source>
        <dbReference type="ARBA" id="ARBA00023077"/>
    </source>
</evidence>
<evidence type="ECO:0000256" key="4">
    <source>
        <dbReference type="ARBA" id="ARBA00022496"/>
    </source>
</evidence>
<keyword evidence="3 10" id="KW-1134">Transmembrane beta strand</keyword>
<feature type="domain" description="Secretin/TonB short N-terminal" evidence="12">
    <location>
        <begin position="74"/>
        <end position="125"/>
    </location>
</feature>
<evidence type="ECO:0000256" key="8">
    <source>
        <dbReference type="ARBA" id="ARBA00023136"/>
    </source>
</evidence>
<proteinExistence type="inferred from homology"/>
<dbReference type="Proteomes" id="UP000198431">
    <property type="component" value="Unassembled WGS sequence"/>
</dbReference>
<gene>
    <name evidence="13" type="ORF">B0A72_19010</name>
    <name evidence="14" type="ORF">SAMN05444387_4577</name>
</gene>
<dbReference type="Pfam" id="PF00593">
    <property type="entry name" value="TonB_dep_Rec_b-barrel"/>
    <property type="match status" value="1"/>
</dbReference>
<evidence type="ECO:0000256" key="5">
    <source>
        <dbReference type="ARBA" id="ARBA00022692"/>
    </source>
</evidence>
<reference evidence="14 15" key="2">
    <citation type="submission" date="2016-11" db="EMBL/GenBank/DDBJ databases">
        <authorList>
            <person name="Varghese N."/>
            <person name="Submissions S."/>
        </authorList>
    </citation>
    <scope>NUCLEOTIDE SEQUENCE [LARGE SCALE GENOMIC DNA]</scope>
    <source>
        <strain evidence="14 15">DSM 6368</strain>
    </source>
</reference>
<dbReference type="EMBL" id="MUHB01000020">
    <property type="protein sequence ID" value="OXB00863.1"/>
    <property type="molecule type" value="Genomic_DNA"/>
</dbReference>
<keyword evidence="13" id="KW-0675">Receptor</keyword>
<dbReference type="GO" id="GO:0006826">
    <property type="term" value="P:iron ion transport"/>
    <property type="evidence" value="ECO:0007669"/>
    <property type="project" value="UniProtKB-KW"/>
</dbReference>
<dbReference type="InterPro" id="IPR039426">
    <property type="entry name" value="TonB-dep_rcpt-like"/>
</dbReference>
<evidence type="ECO:0000313" key="15">
    <source>
        <dbReference type="Proteomes" id="UP000184216"/>
    </source>
</evidence>
<keyword evidence="8 10" id="KW-0472">Membrane</keyword>
<dbReference type="SMART" id="SM00965">
    <property type="entry name" value="STN"/>
    <property type="match status" value="1"/>
</dbReference>
<dbReference type="AlphaFoldDB" id="A0AB36NX79"/>
<dbReference type="Gene3D" id="2.40.170.20">
    <property type="entry name" value="TonB-dependent receptor, beta-barrel domain"/>
    <property type="match status" value="1"/>
</dbReference>
<comment type="similarity">
    <text evidence="10 11">Belongs to the TonB-dependent receptor family.</text>
</comment>
<dbReference type="InterPro" id="IPR011662">
    <property type="entry name" value="Secretin/TonB_short_N"/>
</dbReference>
<dbReference type="Pfam" id="PF07660">
    <property type="entry name" value="STN"/>
    <property type="match status" value="1"/>
</dbReference>
<name>A0AB36NX79_9FLAO</name>
<dbReference type="InterPro" id="IPR023997">
    <property type="entry name" value="TonB-dep_OMP_SusC/RagA_CS"/>
</dbReference>
<evidence type="ECO:0000256" key="9">
    <source>
        <dbReference type="ARBA" id="ARBA00023237"/>
    </source>
</evidence>
<keyword evidence="15" id="KW-1185">Reference proteome</keyword>
<dbReference type="SUPFAM" id="SSF56935">
    <property type="entry name" value="Porins"/>
    <property type="match status" value="1"/>
</dbReference>
<evidence type="ECO:0000259" key="12">
    <source>
        <dbReference type="SMART" id="SM00965"/>
    </source>
</evidence>
<evidence type="ECO:0000256" key="1">
    <source>
        <dbReference type="ARBA" id="ARBA00004571"/>
    </source>
</evidence>
<keyword evidence="5 10" id="KW-0812">Transmembrane</keyword>
<dbReference type="InterPro" id="IPR012910">
    <property type="entry name" value="Plug_dom"/>
</dbReference>
<evidence type="ECO:0000313" key="13">
    <source>
        <dbReference type="EMBL" id="OXB00863.1"/>
    </source>
</evidence>
<dbReference type="Pfam" id="PF07715">
    <property type="entry name" value="Plug"/>
    <property type="match status" value="1"/>
</dbReference>
<comment type="caution">
    <text evidence="13">The sequence shown here is derived from an EMBL/GenBank/DDBJ whole genome shotgun (WGS) entry which is preliminary data.</text>
</comment>
<dbReference type="InterPro" id="IPR000531">
    <property type="entry name" value="Beta-barrel_TonB"/>
</dbReference>
<dbReference type="Gene3D" id="2.170.130.10">
    <property type="entry name" value="TonB-dependent receptor, plug domain"/>
    <property type="match status" value="1"/>
</dbReference>
<dbReference type="InterPro" id="IPR023996">
    <property type="entry name" value="TonB-dep_OMP_SusC/RagA"/>
</dbReference>
<dbReference type="InterPro" id="IPR037066">
    <property type="entry name" value="Plug_dom_sf"/>
</dbReference>
<dbReference type="Pfam" id="PF13715">
    <property type="entry name" value="CarbopepD_reg_2"/>
    <property type="match status" value="1"/>
</dbReference>